<accession>A0A1Y2B9Q2</accession>
<name>A0A1Y2B9Q2_9TREE</name>
<gene>
    <name evidence="2" type="ORF">BCR39DRAFT_526866</name>
</gene>
<feature type="domain" description="ABM" evidence="1">
    <location>
        <begin position="5"/>
        <end position="95"/>
    </location>
</feature>
<comment type="caution">
    <text evidence="2">The sequence shown here is derived from an EMBL/GenBank/DDBJ whole genome shotgun (WGS) entry which is preliminary data.</text>
</comment>
<evidence type="ECO:0000313" key="2">
    <source>
        <dbReference type="EMBL" id="ORY31207.1"/>
    </source>
</evidence>
<dbReference type="InterPro" id="IPR011008">
    <property type="entry name" value="Dimeric_a/b-barrel"/>
</dbReference>
<dbReference type="Proteomes" id="UP000193986">
    <property type="component" value="Unassembled WGS sequence"/>
</dbReference>
<dbReference type="Gene3D" id="3.30.70.100">
    <property type="match status" value="1"/>
</dbReference>
<dbReference type="Pfam" id="PF03992">
    <property type="entry name" value="ABM"/>
    <property type="match status" value="1"/>
</dbReference>
<proteinExistence type="predicted"/>
<reference evidence="2 3" key="1">
    <citation type="submission" date="2016-07" db="EMBL/GenBank/DDBJ databases">
        <title>Pervasive Adenine N6-methylation of Active Genes in Fungi.</title>
        <authorList>
            <consortium name="DOE Joint Genome Institute"/>
            <person name="Mondo S.J."/>
            <person name="Dannebaum R.O."/>
            <person name="Kuo R.C."/>
            <person name="Labutti K."/>
            <person name="Haridas S."/>
            <person name="Kuo A."/>
            <person name="Salamov A."/>
            <person name="Ahrendt S.R."/>
            <person name="Lipzen A."/>
            <person name="Sullivan W."/>
            <person name="Andreopoulos W.B."/>
            <person name="Clum A."/>
            <person name="Lindquist E."/>
            <person name="Daum C."/>
            <person name="Ramamoorthy G.K."/>
            <person name="Gryganskyi A."/>
            <person name="Culley D."/>
            <person name="Magnuson J.K."/>
            <person name="James T.Y."/>
            <person name="O'Malley M.A."/>
            <person name="Stajich J.E."/>
            <person name="Spatafora J.W."/>
            <person name="Visel A."/>
            <person name="Grigoriev I.V."/>
        </authorList>
    </citation>
    <scope>NUCLEOTIDE SEQUENCE [LARGE SCALE GENOMIC DNA]</scope>
    <source>
        <strain evidence="2 3">68-887.2</strain>
    </source>
</reference>
<dbReference type="OrthoDB" id="10011777at2759"/>
<dbReference type="PANTHER" id="PTHR40624:SF1">
    <property type="entry name" value="BIOSYNTHESIS MONOOXYGENASE, PUTATIVE (AFU_ORTHOLOGUE AFUA_1G12025)-RELATED"/>
    <property type="match status" value="1"/>
</dbReference>
<dbReference type="InParanoid" id="A0A1Y2B9Q2"/>
<dbReference type="AlphaFoldDB" id="A0A1Y2B9Q2"/>
<sequence length="98" mass="10752">MAGSLYLVATVHAAPGQIDNLLKHIKGIRDYALSNEKGTLTYIVTQSVDDKDSVVIWEEYTSSATHEEHTNGELFKAFLAESSTLLDRELNVTILSGV</sequence>
<protein>
    <recommendedName>
        <fullName evidence="1">ABM domain-containing protein</fullName>
    </recommendedName>
</protein>
<dbReference type="PANTHER" id="PTHR40624">
    <property type="entry name" value="BIOSYNTHESIS MONOOXYGENASE, PUTATIVE (AFU_ORTHOLOGUE AFUA_1G12025)-RELATED"/>
    <property type="match status" value="1"/>
</dbReference>
<evidence type="ECO:0000313" key="3">
    <source>
        <dbReference type="Proteomes" id="UP000193986"/>
    </source>
</evidence>
<dbReference type="EMBL" id="MCFC01000016">
    <property type="protein sequence ID" value="ORY31207.1"/>
    <property type="molecule type" value="Genomic_DNA"/>
</dbReference>
<keyword evidence="3" id="KW-1185">Reference proteome</keyword>
<dbReference type="InterPro" id="IPR007138">
    <property type="entry name" value="ABM_dom"/>
</dbReference>
<organism evidence="2 3">
    <name type="scientific">Naematelia encephala</name>
    <dbReference type="NCBI Taxonomy" id="71784"/>
    <lineage>
        <taxon>Eukaryota</taxon>
        <taxon>Fungi</taxon>
        <taxon>Dikarya</taxon>
        <taxon>Basidiomycota</taxon>
        <taxon>Agaricomycotina</taxon>
        <taxon>Tremellomycetes</taxon>
        <taxon>Tremellales</taxon>
        <taxon>Naemateliaceae</taxon>
        <taxon>Naematelia</taxon>
    </lineage>
</organism>
<evidence type="ECO:0000259" key="1">
    <source>
        <dbReference type="PROSITE" id="PS51725"/>
    </source>
</evidence>
<dbReference type="PROSITE" id="PS51725">
    <property type="entry name" value="ABM"/>
    <property type="match status" value="1"/>
</dbReference>
<dbReference type="SUPFAM" id="SSF54909">
    <property type="entry name" value="Dimeric alpha+beta barrel"/>
    <property type="match status" value="1"/>
</dbReference>